<organism evidence="2 3">
    <name type="scientific">Kluyveromyces lactis (strain ATCC 8585 / CBS 2359 / DSM 70799 / NBRC 1267 / NRRL Y-1140 / WM37)</name>
    <name type="common">Yeast</name>
    <name type="synonym">Candida sphaerica</name>
    <dbReference type="NCBI Taxonomy" id="284590"/>
    <lineage>
        <taxon>Eukaryota</taxon>
        <taxon>Fungi</taxon>
        <taxon>Dikarya</taxon>
        <taxon>Ascomycota</taxon>
        <taxon>Saccharomycotina</taxon>
        <taxon>Saccharomycetes</taxon>
        <taxon>Saccharomycetales</taxon>
        <taxon>Saccharomycetaceae</taxon>
        <taxon>Kluyveromyces</taxon>
    </lineage>
</organism>
<protein>
    <submittedName>
        <fullName evidence="2">KLLA0F03861p</fullName>
    </submittedName>
</protein>
<dbReference type="Proteomes" id="UP000000598">
    <property type="component" value="Chromosome F"/>
</dbReference>
<dbReference type="PaxDb" id="284590-Q6CLD4"/>
<evidence type="ECO:0000313" key="2">
    <source>
        <dbReference type="EMBL" id="CAG97963.1"/>
    </source>
</evidence>
<dbReference type="RefSeq" id="XP_455255.1">
    <property type="nucleotide sequence ID" value="XM_455255.1"/>
</dbReference>
<keyword evidence="1" id="KW-0812">Transmembrane</keyword>
<dbReference type="AlphaFoldDB" id="Q6CLD4"/>
<gene>
    <name evidence="2" type="ORF">KLLA0_F03861g</name>
</gene>
<dbReference type="InParanoid" id="Q6CLD4"/>
<dbReference type="KEGG" id="kla:KLLA0_F03861g"/>
<evidence type="ECO:0000256" key="1">
    <source>
        <dbReference type="SAM" id="Phobius"/>
    </source>
</evidence>
<name>Q6CLD4_KLULA</name>
<dbReference type="EMBL" id="CR382126">
    <property type="protein sequence ID" value="CAG97963.1"/>
    <property type="molecule type" value="Genomic_DNA"/>
</dbReference>
<evidence type="ECO:0000313" key="3">
    <source>
        <dbReference type="Proteomes" id="UP000000598"/>
    </source>
</evidence>
<dbReference type="GeneID" id="2895343"/>
<proteinExistence type="predicted"/>
<feature type="transmembrane region" description="Helical" evidence="1">
    <location>
        <begin position="76"/>
        <end position="98"/>
    </location>
</feature>
<reference evidence="2 3" key="1">
    <citation type="journal article" date="2004" name="Nature">
        <title>Genome evolution in yeasts.</title>
        <authorList>
            <consortium name="Genolevures"/>
            <person name="Dujon B."/>
            <person name="Sherman D."/>
            <person name="Fischer G."/>
            <person name="Durrens P."/>
            <person name="Casaregola S."/>
            <person name="Lafontaine I."/>
            <person name="de Montigny J."/>
            <person name="Marck C."/>
            <person name="Neuveglise C."/>
            <person name="Talla E."/>
            <person name="Goffard N."/>
            <person name="Frangeul L."/>
            <person name="Aigle M."/>
            <person name="Anthouard V."/>
            <person name="Babour A."/>
            <person name="Barbe V."/>
            <person name="Barnay S."/>
            <person name="Blanchin S."/>
            <person name="Beckerich J.M."/>
            <person name="Beyne E."/>
            <person name="Bleykasten C."/>
            <person name="Boisrame A."/>
            <person name="Boyer J."/>
            <person name="Cattolico L."/>
            <person name="Confanioleri F."/>
            <person name="de Daruvar A."/>
            <person name="Despons L."/>
            <person name="Fabre E."/>
            <person name="Fairhead C."/>
            <person name="Ferry-Dumazet H."/>
            <person name="Groppi A."/>
            <person name="Hantraye F."/>
            <person name="Hennequin C."/>
            <person name="Jauniaux N."/>
            <person name="Joyet P."/>
            <person name="Kachouri R."/>
            <person name="Kerrest A."/>
            <person name="Koszul R."/>
            <person name="Lemaire M."/>
            <person name="Lesur I."/>
            <person name="Ma L."/>
            <person name="Muller H."/>
            <person name="Nicaud J.M."/>
            <person name="Nikolski M."/>
            <person name="Oztas S."/>
            <person name="Ozier-Kalogeropoulos O."/>
            <person name="Pellenz S."/>
            <person name="Potier S."/>
            <person name="Richard G.F."/>
            <person name="Straub M.L."/>
            <person name="Suleau A."/>
            <person name="Swennene D."/>
            <person name="Tekaia F."/>
            <person name="Wesolowski-Louvel M."/>
            <person name="Westhof E."/>
            <person name="Wirth B."/>
            <person name="Zeniou-Meyer M."/>
            <person name="Zivanovic I."/>
            <person name="Bolotin-Fukuhara M."/>
            <person name="Thierry A."/>
            <person name="Bouchier C."/>
            <person name="Caudron B."/>
            <person name="Scarpelli C."/>
            <person name="Gaillardin C."/>
            <person name="Weissenbach J."/>
            <person name="Wincker P."/>
            <person name="Souciet J.L."/>
        </authorList>
    </citation>
    <scope>NUCLEOTIDE SEQUENCE [LARGE SCALE GENOMIC DNA]</scope>
    <source>
        <strain evidence="3">ATCC 8585 / CBS 2359 / DSM 70799 / NBRC 1267 / NRRL Y-1140 / WM37</strain>
    </source>
</reference>
<accession>Q6CLD4</accession>
<dbReference type="HOGENOM" id="CLU_1875750_0_0_1"/>
<sequence length="136" mass="16317">MQYFTKDASMVYTYDGIQKTNAGNIKLRRLKTSSISRLFSRSKTARLRNRGTRNKQAKFVGSDLNKLERFIYSERFMPCVIFVICIVTLLHLILARLINMFQEMVKYYFYANLFGMGWDWYSKWNWIVLHILEKFV</sequence>
<keyword evidence="1" id="KW-1133">Transmembrane helix</keyword>
<keyword evidence="1" id="KW-0472">Membrane</keyword>
<keyword evidence="3" id="KW-1185">Reference proteome</keyword>